<organism evidence="3 4">
    <name type="scientific">Thermaerobacter composti</name>
    <dbReference type="NCBI Taxonomy" id="554949"/>
    <lineage>
        <taxon>Bacteria</taxon>
        <taxon>Bacillati</taxon>
        <taxon>Bacillota</taxon>
        <taxon>Clostridia</taxon>
        <taxon>Eubacteriales</taxon>
        <taxon>Clostridiales Family XVII. Incertae Sedis</taxon>
        <taxon>Thermaerobacter</taxon>
    </lineage>
</organism>
<proteinExistence type="predicted"/>
<feature type="transmembrane region" description="Helical" evidence="2">
    <location>
        <begin position="12"/>
        <end position="32"/>
    </location>
</feature>
<keyword evidence="2" id="KW-0472">Membrane</keyword>
<keyword evidence="2" id="KW-0812">Transmembrane</keyword>
<protein>
    <submittedName>
        <fullName evidence="3">Uncharacterized protein</fullName>
    </submittedName>
</protein>
<evidence type="ECO:0000256" key="1">
    <source>
        <dbReference type="SAM" id="MobiDB-lite"/>
    </source>
</evidence>
<reference evidence="3 4" key="1">
    <citation type="submission" date="2023-08" db="EMBL/GenBank/DDBJ databases">
        <title>Genome sequence of Thermaerobacter compostii strain Ins1, a spore-forming filamentous bacterium isolated from a deep geothermal reservoir.</title>
        <authorList>
            <person name="Bregnard D."/>
            <person name="Gonzalez D."/>
            <person name="Junier P."/>
        </authorList>
    </citation>
    <scope>NUCLEOTIDE SEQUENCE [LARGE SCALE GENOMIC DNA]</scope>
    <source>
        <strain evidence="3 4">Ins1</strain>
    </source>
</reference>
<sequence length="164" mass="17862">MTANNARQRRRVVLLMVSLLASVTVVLLAGIFQNAPTGGPRLAGDLVVAAGDSPGHPSTSRQRISYEASFTNTGKAPIHGWRWEVVIPSALQSRRIREEHRANPDPRSSPTPLDLNPGETIRITGYIDVRTEGTSKQQLEAIIEEIVVRITNANGQAILELPAR</sequence>
<gene>
    <name evidence="3" type="ORF">Q5761_02130</name>
</gene>
<name>A0ABZ0QQE8_9FIRM</name>
<accession>A0ABZ0QQE8</accession>
<dbReference type="EMBL" id="CP132508">
    <property type="protein sequence ID" value="WPD19489.1"/>
    <property type="molecule type" value="Genomic_DNA"/>
</dbReference>
<evidence type="ECO:0000313" key="4">
    <source>
        <dbReference type="Proteomes" id="UP001304683"/>
    </source>
</evidence>
<keyword evidence="2" id="KW-1133">Transmembrane helix</keyword>
<keyword evidence="4" id="KW-1185">Reference proteome</keyword>
<dbReference type="RefSeq" id="WP_318751008.1">
    <property type="nucleotide sequence ID" value="NZ_CP132508.1"/>
</dbReference>
<feature type="region of interest" description="Disordered" evidence="1">
    <location>
        <begin position="96"/>
        <end position="119"/>
    </location>
</feature>
<evidence type="ECO:0000256" key="2">
    <source>
        <dbReference type="SAM" id="Phobius"/>
    </source>
</evidence>
<evidence type="ECO:0000313" key="3">
    <source>
        <dbReference type="EMBL" id="WPD19489.1"/>
    </source>
</evidence>
<dbReference type="Proteomes" id="UP001304683">
    <property type="component" value="Chromosome"/>
</dbReference>